<proteinExistence type="predicted"/>
<dbReference type="Proteomes" id="UP000265566">
    <property type="component" value="Chromosome 1"/>
</dbReference>
<accession>G7I5Z4</accession>
<evidence type="ECO:0000256" key="1">
    <source>
        <dbReference type="ARBA" id="ARBA00023015"/>
    </source>
</evidence>
<dbReference type="InterPro" id="IPR000812">
    <property type="entry name" value="TFIIB"/>
</dbReference>
<dbReference type="GO" id="GO:0017025">
    <property type="term" value="F:TBP-class protein binding"/>
    <property type="evidence" value="ECO:0000318"/>
    <property type="project" value="GO_Central"/>
</dbReference>
<reference evidence="6" key="3">
    <citation type="submission" date="2015-04" db="UniProtKB">
        <authorList>
            <consortium name="EnsemblPlants"/>
        </authorList>
    </citation>
    <scope>IDENTIFICATION</scope>
    <source>
        <strain evidence="6">cv. Jemalong A17</strain>
    </source>
</reference>
<reference evidence="4 7" key="2">
    <citation type="journal article" date="2014" name="BMC Genomics">
        <title>An improved genome release (version Mt4.0) for the model legume Medicago truncatula.</title>
        <authorList>
            <person name="Tang H."/>
            <person name="Krishnakumar V."/>
            <person name="Bidwell S."/>
            <person name="Rosen B."/>
            <person name="Chan A."/>
            <person name="Zhou S."/>
            <person name="Gentzbittel L."/>
            <person name="Childs K.L."/>
            <person name="Yandell M."/>
            <person name="Gundlach H."/>
            <person name="Mayer K.F."/>
            <person name="Schwartz D.C."/>
            <person name="Town C.D."/>
        </authorList>
    </citation>
    <scope>GENOME REANNOTATION</scope>
    <source>
        <strain evidence="6 7">cv. Jemalong A17</strain>
    </source>
</reference>
<dbReference type="SUPFAM" id="SSF47954">
    <property type="entry name" value="Cyclin-like"/>
    <property type="match status" value="1"/>
</dbReference>
<dbReference type="GO" id="GO:0005634">
    <property type="term" value="C:nucleus"/>
    <property type="evidence" value="ECO:0000318"/>
    <property type="project" value="GO_Central"/>
</dbReference>
<dbReference type="PANTHER" id="PTHR11618">
    <property type="entry name" value="TRANSCRIPTION INITIATION FACTOR IIB-RELATED"/>
    <property type="match status" value="1"/>
</dbReference>
<organism evidence="4 7">
    <name type="scientific">Medicago truncatula</name>
    <name type="common">Barrel medic</name>
    <name type="synonym">Medicago tribuloides</name>
    <dbReference type="NCBI Taxonomy" id="3880"/>
    <lineage>
        <taxon>Eukaryota</taxon>
        <taxon>Viridiplantae</taxon>
        <taxon>Streptophyta</taxon>
        <taxon>Embryophyta</taxon>
        <taxon>Tracheophyta</taxon>
        <taxon>Spermatophyta</taxon>
        <taxon>Magnoliopsida</taxon>
        <taxon>eudicotyledons</taxon>
        <taxon>Gunneridae</taxon>
        <taxon>Pentapetalae</taxon>
        <taxon>rosids</taxon>
        <taxon>fabids</taxon>
        <taxon>Fabales</taxon>
        <taxon>Fabaceae</taxon>
        <taxon>Papilionoideae</taxon>
        <taxon>50 kb inversion clade</taxon>
        <taxon>NPAAA clade</taxon>
        <taxon>Hologalegina</taxon>
        <taxon>IRL clade</taxon>
        <taxon>Trifolieae</taxon>
        <taxon>Medicago</taxon>
    </lineage>
</organism>
<feature type="domain" description="Transcription factor TFIIB cyclin-like" evidence="3">
    <location>
        <begin position="48"/>
        <end position="115"/>
    </location>
</feature>
<dbReference type="Pfam" id="PF00382">
    <property type="entry name" value="TFIIB"/>
    <property type="match status" value="1"/>
</dbReference>
<dbReference type="EnsemblPlants" id="AES59634">
    <property type="protein sequence ID" value="AES59634"/>
    <property type="gene ID" value="MTR_1g023620"/>
</dbReference>
<evidence type="ECO:0000313" key="6">
    <source>
        <dbReference type="EnsemblPlants" id="AES59634"/>
    </source>
</evidence>
<dbReference type="Proteomes" id="UP000002051">
    <property type="component" value="Unassembled WGS sequence"/>
</dbReference>
<dbReference type="PANTHER" id="PTHR11618:SF78">
    <property type="entry name" value="TRANSCRIPTION INITIATION FACTOR IIB-2"/>
    <property type="match status" value="1"/>
</dbReference>
<reference evidence="4 7" key="1">
    <citation type="journal article" date="2011" name="Nature">
        <title>The Medicago genome provides insight into the evolution of rhizobial symbioses.</title>
        <authorList>
            <person name="Young N.D."/>
            <person name="Debelle F."/>
            <person name="Oldroyd G.E."/>
            <person name="Geurts R."/>
            <person name="Cannon S.B."/>
            <person name="Udvardi M.K."/>
            <person name="Benedito V.A."/>
            <person name="Mayer K.F."/>
            <person name="Gouzy J."/>
            <person name="Schoof H."/>
            <person name="Van de Peer Y."/>
            <person name="Proost S."/>
            <person name="Cook D.R."/>
            <person name="Meyers B.C."/>
            <person name="Spannagl M."/>
            <person name="Cheung F."/>
            <person name="De Mita S."/>
            <person name="Krishnakumar V."/>
            <person name="Gundlach H."/>
            <person name="Zhou S."/>
            <person name="Mudge J."/>
            <person name="Bharti A.K."/>
            <person name="Murray J.D."/>
            <person name="Naoumkina M.A."/>
            <person name="Rosen B."/>
            <person name="Silverstein K.A."/>
            <person name="Tang H."/>
            <person name="Rombauts S."/>
            <person name="Zhao P.X."/>
            <person name="Zhou P."/>
            <person name="Barbe V."/>
            <person name="Bardou P."/>
            <person name="Bechner M."/>
            <person name="Bellec A."/>
            <person name="Berger A."/>
            <person name="Berges H."/>
            <person name="Bidwell S."/>
            <person name="Bisseling T."/>
            <person name="Choisne N."/>
            <person name="Couloux A."/>
            <person name="Denny R."/>
            <person name="Deshpande S."/>
            <person name="Dai X."/>
            <person name="Doyle J.J."/>
            <person name="Dudez A.M."/>
            <person name="Farmer A.D."/>
            <person name="Fouteau S."/>
            <person name="Franken C."/>
            <person name="Gibelin C."/>
            <person name="Gish J."/>
            <person name="Goldstein S."/>
            <person name="Gonzalez A.J."/>
            <person name="Green P.J."/>
            <person name="Hallab A."/>
            <person name="Hartog M."/>
            <person name="Hua A."/>
            <person name="Humphray S.J."/>
            <person name="Jeong D.H."/>
            <person name="Jing Y."/>
            <person name="Jocker A."/>
            <person name="Kenton S.M."/>
            <person name="Kim D.J."/>
            <person name="Klee K."/>
            <person name="Lai H."/>
            <person name="Lang C."/>
            <person name="Lin S."/>
            <person name="Macmil S.L."/>
            <person name="Magdelenat G."/>
            <person name="Matthews L."/>
            <person name="McCorrison J."/>
            <person name="Monaghan E.L."/>
            <person name="Mun J.H."/>
            <person name="Najar F.Z."/>
            <person name="Nicholson C."/>
            <person name="Noirot C."/>
            <person name="O'Bleness M."/>
            <person name="Paule C.R."/>
            <person name="Poulain J."/>
            <person name="Prion F."/>
            <person name="Qin B."/>
            <person name="Qu C."/>
            <person name="Retzel E.F."/>
            <person name="Riddle C."/>
            <person name="Sallet E."/>
            <person name="Samain S."/>
            <person name="Samson N."/>
            <person name="Sanders I."/>
            <person name="Saurat O."/>
            <person name="Scarpelli C."/>
            <person name="Schiex T."/>
            <person name="Segurens B."/>
            <person name="Severin A.J."/>
            <person name="Sherrier D.J."/>
            <person name="Shi R."/>
            <person name="Sims S."/>
            <person name="Singer S.R."/>
            <person name="Sinharoy S."/>
            <person name="Sterck L."/>
            <person name="Viollet A."/>
            <person name="Wang B.B."/>
            <person name="Wang K."/>
            <person name="Wang M."/>
            <person name="Wang X."/>
            <person name="Warfsmann J."/>
            <person name="Weissenbach J."/>
            <person name="White D.D."/>
            <person name="White J.D."/>
            <person name="Wiley G.B."/>
            <person name="Wincker P."/>
            <person name="Xing Y."/>
            <person name="Yang L."/>
            <person name="Yao Z."/>
            <person name="Ying F."/>
            <person name="Zhai J."/>
            <person name="Zhou L."/>
            <person name="Zuber A."/>
            <person name="Denarie J."/>
            <person name="Dixon R.A."/>
            <person name="May G.D."/>
            <person name="Schwartz D.C."/>
            <person name="Rogers J."/>
            <person name="Quetier F."/>
            <person name="Town C.D."/>
            <person name="Roe B.A."/>
        </authorList>
    </citation>
    <scope>NUCLEOTIDE SEQUENCE [LARGE SCALE GENOMIC DNA]</scope>
    <source>
        <strain evidence="4">A17</strain>
        <strain evidence="6 7">cv. Jemalong A17</strain>
    </source>
</reference>
<protein>
    <submittedName>
        <fullName evidence="5">Putative transcription factor TFIIB</fullName>
    </submittedName>
</protein>
<dbReference type="AlphaFoldDB" id="G7I5Z4"/>
<gene>
    <name evidence="4" type="ordered locus">MTR_1g023620</name>
    <name evidence="5" type="ORF">MtrunA17_Chr1g0156011</name>
</gene>
<keyword evidence="1" id="KW-0805">Transcription regulation</keyword>
<dbReference type="Gramene" id="rna1017">
    <property type="protein sequence ID" value="RHN77551.1"/>
    <property type="gene ID" value="gene1017"/>
</dbReference>
<keyword evidence="2" id="KW-0804">Transcription</keyword>
<dbReference type="GO" id="GO:0006352">
    <property type="term" value="P:DNA-templated transcription initiation"/>
    <property type="evidence" value="ECO:0000318"/>
    <property type="project" value="GO_Central"/>
</dbReference>
<dbReference type="EMBL" id="CM001217">
    <property type="protein sequence ID" value="AES59634.1"/>
    <property type="molecule type" value="Genomic_DNA"/>
</dbReference>
<reference evidence="5" key="5">
    <citation type="journal article" date="2018" name="Nat. Plants">
        <title>Whole-genome landscape of Medicago truncatula symbiotic genes.</title>
        <authorList>
            <person name="Pecrix Y."/>
            <person name="Gamas P."/>
            <person name="Carrere S."/>
        </authorList>
    </citation>
    <scope>NUCLEOTIDE SEQUENCE</scope>
    <source>
        <tissue evidence="5">Leaves</tissue>
    </source>
</reference>
<dbReference type="GO" id="GO:0070897">
    <property type="term" value="P:transcription preinitiation complex assembly"/>
    <property type="evidence" value="ECO:0007669"/>
    <property type="project" value="InterPro"/>
</dbReference>
<dbReference type="InterPro" id="IPR036915">
    <property type="entry name" value="Cyclin-like_sf"/>
</dbReference>
<dbReference type="PaxDb" id="3880-AES59634"/>
<dbReference type="eggNOG" id="KOG1597">
    <property type="taxonomic scope" value="Eukaryota"/>
</dbReference>
<evidence type="ECO:0000313" key="4">
    <source>
        <dbReference type="EMBL" id="AES59634.1"/>
    </source>
</evidence>
<evidence type="ECO:0000313" key="5">
    <source>
        <dbReference type="EMBL" id="RHN77551.1"/>
    </source>
</evidence>
<dbReference type="GO" id="GO:0097550">
    <property type="term" value="C:transcription preinitiation complex"/>
    <property type="evidence" value="ECO:0000318"/>
    <property type="project" value="GO_Central"/>
</dbReference>
<dbReference type="EMBL" id="PSQE01000001">
    <property type="protein sequence ID" value="RHN77551.1"/>
    <property type="molecule type" value="Genomic_DNA"/>
</dbReference>
<dbReference type="STRING" id="3880.G7I5Z4"/>
<name>G7I5Z4_MEDTR</name>
<evidence type="ECO:0000256" key="2">
    <source>
        <dbReference type="ARBA" id="ARBA00023163"/>
    </source>
</evidence>
<dbReference type="PRINTS" id="PR00685">
    <property type="entry name" value="TIFACTORIIB"/>
</dbReference>
<dbReference type="InterPro" id="IPR013150">
    <property type="entry name" value="TFIIB_cyclin"/>
</dbReference>
<dbReference type="HOGENOM" id="CLU_2041492_0_0_1"/>
<evidence type="ECO:0000313" key="7">
    <source>
        <dbReference type="Proteomes" id="UP000002051"/>
    </source>
</evidence>
<evidence type="ECO:0000313" key="8">
    <source>
        <dbReference type="Proteomes" id="UP000265566"/>
    </source>
</evidence>
<dbReference type="GO" id="GO:0016251">
    <property type="term" value="F:RNA polymerase II general transcription initiation factor activity"/>
    <property type="evidence" value="ECO:0000318"/>
    <property type="project" value="GO_Central"/>
</dbReference>
<reference evidence="8" key="4">
    <citation type="journal article" date="2018" name="Nat. Plants">
        <title>Whole-genome landscape of Medicago truncatula symbiotic genes.</title>
        <authorList>
            <person name="Pecrix Y."/>
            <person name="Staton S.E."/>
            <person name="Sallet E."/>
            <person name="Lelandais-Briere C."/>
            <person name="Moreau S."/>
            <person name="Carrere S."/>
            <person name="Blein T."/>
            <person name="Jardinaud M.F."/>
            <person name="Latrasse D."/>
            <person name="Zouine M."/>
            <person name="Zahm M."/>
            <person name="Kreplak J."/>
            <person name="Mayjonade B."/>
            <person name="Satge C."/>
            <person name="Perez M."/>
            <person name="Cauet S."/>
            <person name="Marande W."/>
            <person name="Chantry-Darmon C."/>
            <person name="Lopez-Roques C."/>
            <person name="Bouchez O."/>
            <person name="Berard A."/>
            <person name="Debelle F."/>
            <person name="Munos S."/>
            <person name="Bendahmane A."/>
            <person name="Berges H."/>
            <person name="Niebel A."/>
            <person name="Buitink J."/>
            <person name="Frugier F."/>
            <person name="Benhamed M."/>
            <person name="Crespi M."/>
            <person name="Gouzy J."/>
            <person name="Gamas P."/>
        </authorList>
    </citation>
    <scope>NUCLEOTIDE SEQUENCE [LARGE SCALE GENOMIC DNA]</scope>
    <source>
        <strain evidence="8">cv. Jemalong A17</strain>
    </source>
</reference>
<sequence length="121" mass="13665">MAEKQNNVLNKNYGVNQDDASLVCELISNDLHQRHLRNESSLSEVAKAVQAAQEATKELVEKSEEFDIRRSPISNAAAVIYIIIQLSDDKKPLKDISVAIGFSEVTIRNSYKDLYPPMFQR</sequence>
<keyword evidence="7" id="KW-1185">Reference proteome</keyword>
<dbReference type="Gene3D" id="1.10.472.10">
    <property type="entry name" value="Cyclin-like"/>
    <property type="match status" value="1"/>
</dbReference>
<evidence type="ECO:0000259" key="3">
    <source>
        <dbReference type="Pfam" id="PF00382"/>
    </source>
</evidence>